<dbReference type="Proteomes" id="UP000257109">
    <property type="component" value="Unassembled WGS sequence"/>
</dbReference>
<proteinExistence type="predicted"/>
<accession>A0A371EII7</accession>
<gene>
    <name evidence="2" type="ORF">CR513_55441</name>
</gene>
<dbReference type="EMBL" id="QJKJ01013702">
    <property type="protein sequence ID" value="RDX65865.1"/>
    <property type="molecule type" value="Genomic_DNA"/>
</dbReference>
<evidence type="ECO:0000313" key="3">
    <source>
        <dbReference type="Proteomes" id="UP000257109"/>
    </source>
</evidence>
<comment type="caution">
    <text evidence="2">The sequence shown here is derived from an EMBL/GenBank/DDBJ whole genome shotgun (WGS) entry which is preliminary data.</text>
</comment>
<protein>
    <submittedName>
        <fullName evidence="2">Uncharacterized protein</fullName>
    </submittedName>
</protein>
<feature type="non-terminal residue" evidence="2">
    <location>
        <position position="1"/>
    </location>
</feature>
<keyword evidence="3" id="KW-1185">Reference proteome</keyword>
<evidence type="ECO:0000313" key="2">
    <source>
        <dbReference type="EMBL" id="RDX65865.1"/>
    </source>
</evidence>
<reference evidence="2" key="1">
    <citation type="submission" date="2018-05" db="EMBL/GenBank/DDBJ databases">
        <title>Draft genome of Mucuna pruriens seed.</title>
        <authorList>
            <person name="Nnadi N.E."/>
            <person name="Vos R."/>
            <person name="Hasami M.H."/>
            <person name="Devisetty U.K."/>
            <person name="Aguiy J.C."/>
        </authorList>
    </citation>
    <scope>NUCLEOTIDE SEQUENCE [LARGE SCALE GENOMIC DNA]</scope>
    <source>
        <strain evidence="2">JCA_2017</strain>
    </source>
</reference>
<sequence length="93" mass="10874">MENLGSVSQFPGRWSPIIQPTTSTMHLIRPKWKSEEKVFRQLTTNGEENKSFKTKPSKTPMTPTKMAKMKEKPGSLFRFLRLFSMSYTFKRVD</sequence>
<feature type="compositionally biased region" description="Low complexity" evidence="1">
    <location>
        <begin position="57"/>
        <end position="66"/>
    </location>
</feature>
<organism evidence="2 3">
    <name type="scientific">Mucuna pruriens</name>
    <name type="common">Velvet bean</name>
    <name type="synonym">Dolichos pruriens</name>
    <dbReference type="NCBI Taxonomy" id="157652"/>
    <lineage>
        <taxon>Eukaryota</taxon>
        <taxon>Viridiplantae</taxon>
        <taxon>Streptophyta</taxon>
        <taxon>Embryophyta</taxon>
        <taxon>Tracheophyta</taxon>
        <taxon>Spermatophyta</taxon>
        <taxon>Magnoliopsida</taxon>
        <taxon>eudicotyledons</taxon>
        <taxon>Gunneridae</taxon>
        <taxon>Pentapetalae</taxon>
        <taxon>rosids</taxon>
        <taxon>fabids</taxon>
        <taxon>Fabales</taxon>
        <taxon>Fabaceae</taxon>
        <taxon>Papilionoideae</taxon>
        <taxon>50 kb inversion clade</taxon>
        <taxon>NPAAA clade</taxon>
        <taxon>indigoferoid/millettioid clade</taxon>
        <taxon>Phaseoleae</taxon>
        <taxon>Mucuna</taxon>
    </lineage>
</organism>
<feature type="region of interest" description="Disordered" evidence="1">
    <location>
        <begin position="48"/>
        <end position="68"/>
    </location>
</feature>
<dbReference type="AlphaFoldDB" id="A0A371EII7"/>
<evidence type="ECO:0000256" key="1">
    <source>
        <dbReference type="SAM" id="MobiDB-lite"/>
    </source>
</evidence>
<name>A0A371EII7_MUCPR</name>